<reference evidence="9" key="1">
    <citation type="journal article" date="2021" name="J Fungi (Basel)">
        <title>Virulence traits and population genomics of the black yeast Aureobasidium melanogenum.</title>
        <authorList>
            <person name="Cernosa A."/>
            <person name="Sun X."/>
            <person name="Gostincar C."/>
            <person name="Fang C."/>
            <person name="Gunde-Cimerman N."/>
            <person name="Song Z."/>
        </authorList>
    </citation>
    <scope>NUCLEOTIDE SEQUENCE</scope>
    <source>
        <strain evidence="9">EXF-9298</strain>
    </source>
</reference>
<organism evidence="9 10">
    <name type="scientific">Aureobasidium melanogenum</name>
    <name type="common">Aureobasidium pullulans var. melanogenum</name>
    <dbReference type="NCBI Taxonomy" id="46634"/>
    <lineage>
        <taxon>Eukaryota</taxon>
        <taxon>Fungi</taxon>
        <taxon>Dikarya</taxon>
        <taxon>Ascomycota</taxon>
        <taxon>Pezizomycotina</taxon>
        <taxon>Dothideomycetes</taxon>
        <taxon>Dothideomycetidae</taxon>
        <taxon>Dothideales</taxon>
        <taxon>Saccotheciaceae</taxon>
        <taxon>Aureobasidium</taxon>
    </lineage>
</organism>
<dbReference type="PANTHER" id="PTHR13200:SF0">
    <property type="entry name" value="EEF1A LYSINE METHYLTRANSFERASE 1"/>
    <property type="match status" value="1"/>
</dbReference>
<evidence type="ECO:0000256" key="4">
    <source>
        <dbReference type="ARBA" id="ARBA00022679"/>
    </source>
</evidence>
<dbReference type="InterPro" id="IPR002052">
    <property type="entry name" value="DNA_methylase_N6_adenine_CS"/>
</dbReference>
<dbReference type="InterPro" id="IPR041370">
    <property type="entry name" value="Mlase_EEF1AKMT1/ZCCHC4"/>
</dbReference>
<dbReference type="GO" id="GO:0003676">
    <property type="term" value="F:nucleic acid binding"/>
    <property type="evidence" value="ECO:0007669"/>
    <property type="project" value="InterPro"/>
</dbReference>
<feature type="non-terminal residue" evidence="9">
    <location>
        <position position="489"/>
    </location>
</feature>
<evidence type="ECO:0000256" key="6">
    <source>
        <dbReference type="PIRSR" id="PIRSR601310-3"/>
    </source>
</evidence>
<evidence type="ECO:0000313" key="10">
    <source>
        <dbReference type="Proteomes" id="UP000729357"/>
    </source>
</evidence>
<dbReference type="Proteomes" id="UP000729357">
    <property type="component" value="Unassembled WGS sequence"/>
</dbReference>
<dbReference type="AlphaFoldDB" id="A0A9P8G7E9"/>
<dbReference type="InterPro" id="IPR019808">
    <property type="entry name" value="Histidine_triad_CS"/>
</dbReference>
<gene>
    <name evidence="9" type="ORF">KCU98_g270</name>
</gene>
<dbReference type="GO" id="GO:0005737">
    <property type="term" value="C:cytoplasm"/>
    <property type="evidence" value="ECO:0007669"/>
    <property type="project" value="UniProtKB-SubCell"/>
</dbReference>
<dbReference type="InterPro" id="IPR001310">
    <property type="entry name" value="Histidine_triad_HIT"/>
</dbReference>
<evidence type="ECO:0000256" key="7">
    <source>
        <dbReference type="PROSITE-ProRule" id="PRU00464"/>
    </source>
</evidence>
<dbReference type="InterPro" id="IPR039384">
    <property type="entry name" value="HINT"/>
</dbReference>
<dbReference type="Pfam" id="PF10237">
    <property type="entry name" value="N6-adenineMlase"/>
    <property type="match status" value="1"/>
</dbReference>
<evidence type="ECO:0000256" key="3">
    <source>
        <dbReference type="ARBA" id="ARBA00022603"/>
    </source>
</evidence>
<evidence type="ECO:0000256" key="2">
    <source>
        <dbReference type="ARBA" id="ARBA00022490"/>
    </source>
</evidence>
<comment type="caution">
    <text evidence="9">The sequence shown here is derived from an EMBL/GenBank/DDBJ whole genome shotgun (WGS) entry which is preliminary data.</text>
</comment>
<sequence length="489" mass="56638">MNLGSANTRLGLFCKRQLLYGNFPYVNHNHIHRYKFVSKQTWDLLTILTRMTVHPSTLALLQEFYTERDERQKQFEDLKAKAEDEFDSSKPLSMELFTESWQDSQFWYKDETATILAEQLLDGVTEDSKIAVVSAPSVYIQLRNLLNDREKYPIRPKLMLLEFDERFAVFKDDFTFYDYKQPTKLDRKDFIPIPFGRSKLTTVTASLKGSFDRIICDPPFLNEDCQSKAALTVRWLAKTWEAPLKLIQCTGERMESLAHKLYGKAGMRTTTFLPEHSKGLSNEFRCYANFECDAWKKHFRQVWRKVIVMKRARERFVCSPSSTPQSSLLRNIVTPHELYIPTFKTHILHHQSCPLPASSARSSRVHTGEIPSMKLFESDKVFAFLDINPLSYGHALVIPKHHGAKLHDIPDDQLTEILPVAKKIAQAVNATDYNILQNNGRIAHQVVDHVHFHMIPKPNEKEGLGISWPQQQANQDKLKKLKEEILSKM</sequence>
<dbReference type="GO" id="GO:0016279">
    <property type="term" value="F:protein-lysine N-methyltransferase activity"/>
    <property type="evidence" value="ECO:0007669"/>
    <property type="project" value="InterPro"/>
</dbReference>
<dbReference type="PRINTS" id="PR00332">
    <property type="entry name" value="HISTRIAD"/>
</dbReference>
<dbReference type="InterPro" id="IPR019369">
    <property type="entry name" value="Efm5/EEF1AKMT1"/>
</dbReference>
<dbReference type="PROSITE" id="PS00892">
    <property type="entry name" value="HIT_1"/>
    <property type="match status" value="1"/>
</dbReference>
<evidence type="ECO:0000313" key="9">
    <source>
        <dbReference type="EMBL" id="KAG9991847.1"/>
    </source>
</evidence>
<dbReference type="PROSITE" id="PS51084">
    <property type="entry name" value="HIT_2"/>
    <property type="match status" value="1"/>
</dbReference>
<protein>
    <submittedName>
        <fullName evidence="9">N-6 adenine-specific DNA methyltransferas-like protein 2</fullName>
    </submittedName>
</protein>
<dbReference type="Pfam" id="PF01230">
    <property type="entry name" value="HIT"/>
    <property type="match status" value="1"/>
</dbReference>
<feature type="domain" description="HIT" evidence="8">
    <location>
        <begin position="361"/>
        <end position="464"/>
    </location>
</feature>
<feature type="short sequence motif" description="Histidine triad motif" evidence="6 7">
    <location>
        <begin position="449"/>
        <end position="453"/>
    </location>
</feature>
<evidence type="ECO:0000256" key="1">
    <source>
        <dbReference type="ARBA" id="ARBA00004496"/>
    </source>
</evidence>
<dbReference type="InterPro" id="IPR036265">
    <property type="entry name" value="HIT-like_sf"/>
</dbReference>
<dbReference type="InterPro" id="IPR011146">
    <property type="entry name" value="HIT-like"/>
</dbReference>
<evidence type="ECO:0000259" key="8">
    <source>
        <dbReference type="PROSITE" id="PS51084"/>
    </source>
</evidence>
<keyword evidence="10" id="KW-1185">Reference proteome</keyword>
<name>A0A9P8G7E9_AURME</name>
<dbReference type="GO" id="GO:0032259">
    <property type="term" value="P:methylation"/>
    <property type="evidence" value="ECO:0007669"/>
    <property type="project" value="UniProtKB-KW"/>
</dbReference>
<dbReference type="PANTHER" id="PTHR13200">
    <property type="entry name" value="EEF1A LYSINE METHYLTRANSFERASE 1"/>
    <property type="match status" value="1"/>
</dbReference>
<accession>A0A9P8G7E9</accession>
<dbReference type="Gene3D" id="3.30.428.10">
    <property type="entry name" value="HIT-like"/>
    <property type="match status" value="1"/>
</dbReference>
<reference evidence="9" key="2">
    <citation type="submission" date="2021-08" db="EMBL/GenBank/DDBJ databases">
        <authorList>
            <person name="Gostincar C."/>
            <person name="Sun X."/>
            <person name="Song Z."/>
            <person name="Gunde-Cimerman N."/>
        </authorList>
    </citation>
    <scope>NUCLEOTIDE SEQUENCE</scope>
    <source>
        <strain evidence="9">EXF-9298</strain>
    </source>
</reference>
<dbReference type="PROSITE" id="PS00092">
    <property type="entry name" value="N6_MTASE"/>
    <property type="match status" value="1"/>
</dbReference>
<proteinExistence type="inferred from homology"/>
<evidence type="ECO:0000256" key="5">
    <source>
        <dbReference type="PIRSR" id="PIRSR601310-1"/>
    </source>
</evidence>
<keyword evidence="2" id="KW-0963">Cytoplasm</keyword>
<dbReference type="SUPFAM" id="SSF54197">
    <property type="entry name" value="HIT-like"/>
    <property type="match status" value="1"/>
</dbReference>
<keyword evidence="4" id="KW-0808">Transferase</keyword>
<dbReference type="EMBL" id="JAHFXS010000001">
    <property type="protein sequence ID" value="KAG9991847.1"/>
    <property type="molecule type" value="Genomic_DNA"/>
</dbReference>
<feature type="active site" description="Tele-AMP-histidine intermediate" evidence="5">
    <location>
        <position position="451"/>
    </location>
</feature>
<dbReference type="CDD" id="cd01277">
    <property type="entry name" value="HINT_subgroup"/>
    <property type="match status" value="1"/>
</dbReference>
<comment type="subcellular location">
    <subcellularLocation>
        <location evidence="1">Cytoplasm</location>
    </subcellularLocation>
</comment>
<keyword evidence="3" id="KW-0489">Methyltransferase</keyword>
<dbReference type="HAMAP" id="MF_03187">
    <property type="entry name" value="Methyltr_EFM5"/>
    <property type="match status" value="1"/>
</dbReference>